<keyword evidence="4" id="KW-0418">Kinase</keyword>
<dbReference type="AlphaFoldDB" id="A0A2K0T693"/>
<dbReference type="InterPro" id="IPR008271">
    <property type="entry name" value="Ser/Thr_kinase_AS"/>
</dbReference>
<dbReference type="GO" id="GO:0044773">
    <property type="term" value="P:mitotic DNA damage checkpoint signaling"/>
    <property type="evidence" value="ECO:0007669"/>
    <property type="project" value="TreeGrafter"/>
</dbReference>
<dbReference type="GO" id="GO:0004674">
    <property type="term" value="F:protein serine/threonine kinase activity"/>
    <property type="evidence" value="ECO:0007669"/>
    <property type="project" value="UniProtKB-KW"/>
</dbReference>
<dbReference type="GO" id="GO:0005634">
    <property type="term" value="C:nucleus"/>
    <property type="evidence" value="ECO:0007669"/>
    <property type="project" value="TreeGrafter"/>
</dbReference>
<dbReference type="PROSITE" id="PS00107">
    <property type="entry name" value="PROTEIN_KINASE_ATP"/>
    <property type="match status" value="1"/>
</dbReference>
<keyword evidence="1 3" id="KW-0547">Nucleotide-binding</keyword>
<evidence type="ECO:0000259" key="5">
    <source>
        <dbReference type="PROSITE" id="PS50011"/>
    </source>
</evidence>
<dbReference type="EMBL" id="MTYH01000059">
    <property type="protein sequence ID" value="PNP41040.1"/>
    <property type="molecule type" value="Genomic_DNA"/>
</dbReference>
<dbReference type="Proteomes" id="UP000236546">
    <property type="component" value="Unassembled WGS sequence"/>
</dbReference>
<comment type="similarity">
    <text evidence="4">Belongs to the protein kinase superfamily.</text>
</comment>
<dbReference type="InterPro" id="IPR017441">
    <property type="entry name" value="Protein_kinase_ATP_BS"/>
</dbReference>
<dbReference type="InterPro" id="IPR011009">
    <property type="entry name" value="Kinase-like_dom_sf"/>
</dbReference>
<evidence type="ECO:0000256" key="1">
    <source>
        <dbReference type="ARBA" id="ARBA00022741"/>
    </source>
</evidence>
<dbReference type="SUPFAM" id="SSF56112">
    <property type="entry name" value="Protein kinase-like (PK-like)"/>
    <property type="match status" value="1"/>
</dbReference>
<comment type="caution">
    <text evidence="6">The sequence shown here is derived from an EMBL/GenBank/DDBJ whole genome shotgun (WGS) entry which is preliminary data.</text>
</comment>
<evidence type="ECO:0000313" key="7">
    <source>
        <dbReference type="Proteomes" id="UP000236546"/>
    </source>
</evidence>
<dbReference type="InterPro" id="IPR000719">
    <property type="entry name" value="Prot_kinase_dom"/>
</dbReference>
<evidence type="ECO:0000256" key="3">
    <source>
        <dbReference type="PROSITE-ProRule" id="PRU10141"/>
    </source>
</evidence>
<reference evidence="6 7" key="1">
    <citation type="submission" date="2017-02" db="EMBL/GenBank/DDBJ databases">
        <title>Genomes of Trichoderma spp. with biocontrol activity.</title>
        <authorList>
            <person name="Gardiner D."/>
            <person name="Kazan K."/>
            <person name="Vos C."/>
            <person name="Harvey P."/>
        </authorList>
    </citation>
    <scope>NUCLEOTIDE SEQUENCE [LARGE SCALE GENOMIC DNA]</scope>
    <source>
        <strain evidence="6 7">A5MH</strain>
    </source>
</reference>
<accession>A0A2K0T693</accession>
<dbReference type="OrthoDB" id="10252171at2759"/>
<dbReference type="SMART" id="SM00220">
    <property type="entry name" value="S_TKc"/>
    <property type="match status" value="1"/>
</dbReference>
<name>A0A2K0T693_9HYPO</name>
<evidence type="ECO:0000313" key="6">
    <source>
        <dbReference type="EMBL" id="PNP41040.1"/>
    </source>
</evidence>
<dbReference type="PANTHER" id="PTHR44167">
    <property type="entry name" value="OVARIAN-SPECIFIC SERINE/THREONINE-PROTEIN KINASE LOK-RELATED"/>
    <property type="match status" value="1"/>
</dbReference>
<evidence type="ECO:0000256" key="2">
    <source>
        <dbReference type="ARBA" id="ARBA00022840"/>
    </source>
</evidence>
<dbReference type="Gene3D" id="1.10.510.10">
    <property type="entry name" value="Transferase(Phosphotransferase) domain 1"/>
    <property type="match status" value="1"/>
</dbReference>
<feature type="binding site" evidence="3">
    <location>
        <position position="77"/>
    </location>
    <ligand>
        <name>ATP</name>
        <dbReference type="ChEBI" id="CHEBI:30616"/>
    </ligand>
</feature>
<dbReference type="Pfam" id="PF00069">
    <property type="entry name" value="Pkinase"/>
    <property type="match status" value="1"/>
</dbReference>
<dbReference type="GO" id="GO:0005524">
    <property type="term" value="F:ATP binding"/>
    <property type="evidence" value="ECO:0007669"/>
    <property type="project" value="UniProtKB-UniRule"/>
</dbReference>
<protein>
    <recommendedName>
        <fullName evidence="5">Protein kinase domain-containing protein</fullName>
    </recommendedName>
</protein>
<feature type="domain" description="Protein kinase" evidence="5">
    <location>
        <begin position="48"/>
        <end position="301"/>
    </location>
</feature>
<dbReference type="GO" id="GO:0005737">
    <property type="term" value="C:cytoplasm"/>
    <property type="evidence" value="ECO:0007669"/>
    <property type="project" value="TreeGrafter"/>
</dbReference>
<gene>
    <name evidence="6" type="ORF">TGAMA5MH_06908</name>
</gene>
<organism evidence="6 7">
    <name type="scientific">Trichoderma gamsii</name>
    <dbReference type="NCBI Taxonomy" id="398673"/>
    <lineage>
        <taxon>Eukaryota</taxon>
        <taxon>Fungi</taxon>
        <taxon>Dikarya</taxon>
        <taxon>Ascomycota</taxon>
        <taxon>Pezizomycotina</taxon>
        <taxon>Sordariomycetes</taxon>
        <taxon>Hypocreomycetidae</taxon>
        <taxon>Hypocreales</taxon>
        <taxon>Hypocreaceae</taxon>
        <taxon>Trichoderma</taxon>
    </lineage>
</organism>
<dbReference type="PROSITE" id="PS50011">
    <property type="entry name" value="PROTEIN_KINASE_DOM"/>
    <property type="match status" value="1"/>
</dbReference>
<keyword evidence="2 3" id="KW-0067">ATP-binding</keyword>
<dbReference type="PANTHER" id="PTHR44167:SF18">
    <property type="entry name" value="PROTEIN KINASE DOMAIN-CONTAINING PROTEIN"/>
    <property type="match status" value="1"/>
</dbReference>
<dbReference type="CDD" id="cd00180">
    <property type="entry name" value="PKc"/>
    <property type="match status" value="1"/>
</dbReference>
<dbReference type="PROSITE" id="PS00108">
    <property type="entry name" value="PROTEIN_KINASE_ST"/>
    <property type="match status" value="1"/>
</dbReference>
<evidence type="ECO:0000256" key="4">
    <source>
        <dbReference type="RuleBase" id="RU000304"/>
    </source>
</evidence>
<keyword evidence="4" id="KW-0808">Transferase</keyword>
<keyword evidence="4" id="KW-0723">Serine/threonine-protein kinase</keyword>
<proteinExistence type="inferred from homology"/>
<sequence length="330" mass="37347">MGSNSPPEGTWFSQGTNPDTNFDTFDTWTEKDEIYSDVHKRTFASDKYLRGSVLGQGGWSIVYKIQRVEDGKILAGKASTSVNQLYKETKMLRTLSHKHILEFIELYKELDKEDATLLITELCTEGTLHMRINHAPGGMGKEEILLATSQISDALAYLHGRGYFHSDIKPRNILVRRLDPISVALADCADCKVHDSYRGRPGGTPNYWSPEMTANNRHAGKSDDIWALGISLLGMTGQWPQCEKTKAGVARYPRQCANHVQQLEKLNPRNKIVKLLMRLLAWRARERITAEKCYEVTISLLEGMKGEEESVGTEGLRIKSPEEFRPISFW</sequence>